<comment type="caution">
    <text evidence="9">The sequence shown here is derived from an EMBL/GenBank/DDBJ whole genome shotgun (WGS) entry which is preliminary data.</text>
</comment>
<keyword evidence="5" id="KW-0325">Glycoprotein</keyword>
<keyword evidence="8" id="KW-1133">Transmembrane helix</keyword>
<evidence type="ECO:0000256" key="5">
    <source>
        <dbReference type="ARBA" id="ARBA00023180"/>
    </source>
</evidence>
<evidence type="ECO:0008006" key="11">
    <source>
        <dbReference type="Google" id="ProtNLM"/>
    </source>
</evidence>
<dbReference type="Proteomes" id="UP001172457">
    <property type="component" value="Chromosome 1"/>
</dbReference>
<comment type="similarity">
    <text evidence="2">Belongs to the methyltransferase superfamily.</text>
</comment>
<gene>
    <name evidence="9" type="ORF">OSB04_003306</name>
</gene>
<keyword evidence="4" id="KW-0735">Signal-anchor</keyword>
<feature type="transmembrane region" description="Helical" evidence="8">
    <location>
        <begin position="59"/>
        <end position="77"/>
    </location>
</feature>
<dbReference type="Pfam" id="PF03141">
    <property type="entry name" value="Methyltransf_29"/>
    <property type="match status" value="2"/>
</dbReference>
<evidence type="ECO:0000313" key="9">
    <source>
        <dbReference type="EMBL" id="KAJ9567340.1"/>
    </source>
</evidence>
<evidence type="ECO:0000313" key="10">
    <source>
        <dbReference type="Proteomes" id="UP001172457"/>
    </source>
</evidence>
<keyword evidence="3" id="KW-0489">Methyltransferase</keyword>
<keyword evidence="8" id="KW-0472">Membrane</keyword>
<dbReference type="FunFam" id="3.40.50.150:FF:000090">
    <property type="entry name" value="Probable methyltransferase PMT18"/>
    <property type="match status" value="1"/>
</dbReference>
<feature type="region of interest" description="Disordered" evidence="7">
    <location>
        <begin position="850"/>
        <end position="904"/>
    </location>
</feature>
<dbReference type="GO" id="GO:0016020">
    <property type="term" value="C:membrane"/>
    <property type="evidence" value="ECO:0007669"/>
    <property type="project" value="UniProtKB-SubCell"/>
</dbReference>
<dbReference type="SUPFAM" id="SSF53335">
    <property type="entry name" value="S-adenosyl-L-methionine-dependent methyltransferases"/>
    <property type="match status" value="2"/>
</dbReference>
<dbReference type="Gene3D" id="3.40.50.150">
    <property type="entry name" value="Vaccinia Virus protein VP39"/>
    <property type="match status" value="1"/>
</dbReference>
<dbReference type="PANTHER" id="PTHR10108">
    <property type="entry name" value="SAM-DEPENDENT METHYLTRANSFERASE"/>
    <property type="match status" value="1"/>
</dbReference>
<keyword evidence="3" id="KW-0808">Transferase</keyword>
<dbReference type="GO" id="GO:0005768">
    <property type="term" value="C:endosome"/>
    <property type="evidence" value="ECO:0007669"/>
    <property type="project" value="TreeGrafter"/>
</dbReference>
<proteinExistence type="inferred from homology"/>
<dbReference type="InterPro" id="IPR029063">
    <property type="entry name" value="SAM-dependent_MTases_sf"/>
</dbReference>
<dbReference type="EMBL" id="JARYMX010000001">
    <property type="protein sequence ID" value="KAJ9567340.1"/>
    <property type="molecule type" value="Genomic_DNA"/>
</dbReference>
<evidence type="ECO:0000256" key="1">
    <source>
        <dbReference type="ARBA" id="ARBA00004606"/>
    </source>
</evidence>
<keyword evidence="10" id="KW-1185">Reference proteome</keyword>
<evidence type="ECO:0000256" key="2">
    <source>
        <dbReference type="ARBA" id="ARBA00008361"/>
    </source>
</evidence>
<organism evidence="9 10">
    <name type="scientific">Centaurea solstitialis</name>
    <name type="common">yellow star-thistle</name>
    <dbReference type="NCBI Taxonomy" id="347529"/>
    <lineage>
        <taxon>Eukaryota</taxon>
        <taxon>Viridiplantae</taxon>
        <taxon>Streptophyta</taxon>
        <taxon>Embryophyta</taxon>
        <taxon>Tracheophyta</taxon>
        <taxon>Spermatophyta</taxon>
        <taxon>Magnoliopsida</taxon>
        <taxon>eudicotyledons</taxon>
        <taxon>Gunneridae</taxon>
        <taxon>Pentapetalae</taxon>
        <taxon>asterids</taxon>
        <taxon>campanulids</taxon>
        <taxon>Asterales</taxon>
        <taxon>Asteraceae</taxon>
        <taxon>Carduoideae</taxon>
        <taxon>Cardueae</taxon>
        <taxon>Centaureinae</taxon>
        <taxon>Centaurea</taxon>
    </lineage>
</organism>
<evidence type="ECO:0000256" key="6">
    <source>
        <dbReference type="ARBA" id="ARBA00037847"/>
    </source>
</evidence>
<keyword evidence="8" id="KW-0812">Transmembrane</keyword>
<evidence type="ECO:0000256" key="8">
    <source>
        <dbReference type="SAM" id="Phobius"/>
    </source>
</evidence>
<dbReference type="GO" id="GO:0005802">
    <property type="term" value="C:trans-Golgi network"/>
    <property type="evidence" value="ECO:0007669"/>
    <property type="project" value="TreeGrafter"/>
</dbReference>
<accession>A0AA38U6A2</accession>
<dbReference type="GO" id="GO:0008168">
    <property type="term" value="F:methyltransferase activity"/>
    <property type="evidence" value="ECO:0007669"/>
    <property type="project" value="UniProtKB-KW"/>
</dbReference>
<evidence type="ECO:0000256" key="3">
    <source>
        <dbReference type="ARBA" id="ARBA00022603"/>
    </source>
</evidence>
<comment type="subcellular location">
    <subcellularLocation>
        <location evidence="6">Endomembrane system</location>
        <topology evidence="6">Single-pass membrane protein</topology>
    </subcellularLocation>
    <subcellularLocation>
        <location evidence="1">Membrane</location>
        <topology evidence="1">Single-pass type II membrane protein</topology>
    </subcellularLocation>
</comment>
<dbReference type="AlphaFoldDB" id="A0AA38U6A2"/>
<reference evidence="9" key="1">
    <citation type="submission" date="2023-03" db="EMBL/GenBank/DDBJ databases">
        <title>Chromosome-scale reference genome and RAD-based genetic map of yellow starthistle (Centaurea solstitialis) reveal putative structural variation and QTLs associated with invader traits.</title>
        <authorList>
            <person name="Reatini B."/>
            <person name="Cang F.A."/>
            <person name="Jiang Q."/>
            <person name="Mckibben M.T.W."/>
            <person name="Barker M.S."/>
            <person name="Rieseberg L.H."/>
            <person name="Dlugosch K.M."/>
        </authorList>
    </citation>
    <scope>NUCLEOTIDE SEQUENCE</scope>
    <source>
        <strain evidence="9">CAN-66</strain>
        <tissue evidence="9">Leaf</tissue>
    </source>
</reference>
<dbReference type="InterPro" id="IPR004159">
    <property type="entry name" value="Put_SAM_MeTrfase"/>
</dbReference>
<dbReference type="GO" id="GO:0032259">
    <property type="term" value="P:methylation"/>
    <property type="evidence" value="ECO:0007669"/>
    <property type="project" value="UniProtKB-KW"/>
</dbReference>
<evidence type="ECO:0000256" key="4">
    <source>
        <dbReference type="ARBA" id="ARBA00022968"/>
    </source>
</evidence>
<dbReference type="PANTHER" id="PTHR10108:SF1061">
    <property type="entry name" value="METHYLTRANSFERASE"/>
    <property type="match status" value="1"/>
</dbReference>
<protein>
    <recommendedName>
        <fullName evidence="11">Methyltransferase</fullName>
    </recommendedName>
</protein>
<feature type="compositionally biased region" description="Polar residues" evidence="7">
    <location>
        <begin position="894"/>
        <end position="904"/>
    </location>
</feature>
<evidence type="ECO:0000256" key="7">
    <source>
        <dbReference type="SAM" id="MobiDB-lite"/>
    </source>
</evidence>
<dbReference type="CDD" id="cd02440">
    <property type="entry name" value="AdoMet_MTases"/>
    <property type="match status" value="1"/>
</dbReference>
<sequence length="904" mass="102146">MLLIIEIDQLIGCLELKDLNFEYPFLYMLTGDRFFDMLLRSVMATTKGNPGDNRTRRSFSIFIVVGLCCFFYLLGAWQKSGFGKGDSIAQEVTKSADCSVLSNLNVETHHGDGMKKTDDLQPENKVFQPCADRYIDYTPCHDQMRAMTFPRENMNYRERHCPPENEKLHCLIPAPKGWRNTVSSWADAYIDQLASVIPIGNGMVRTALDTGCGVASWGAYLFKRNVIAMSFAPRDSHEAQVQFALERGVPAIIGVLGTIKLPYPSRSFDMAHCSRCLIPWGGNDGKYLMEVDRVLRPGGYWILSGPPINWKSNYKSWQRPKEELEQEQKNIEKMAKLLCWEKKYEKGETAIWRKRVNEAYCQERNSHVNMCPSTNADDVWYKQMEACATPYPETNNKDEVAGGELKPFPDRLNDVPPRITSGSVPGVSVESFQEDNKLWQKHFNSYKRVNKIIDSGRYRNIMDMNAGLGSFAAALESPKSWVMNVMPTISKKDTLGVIFERGLIGIYHDWCEAFSTYPRTYDLIHANGLFSLYKDKCSYEDILLEMDRILRPEGSVIIRDHEKEVKKVKKILSGMRWNTKMVDHEDGPLVPEKILFAVKQYWVAASFSCYLKPVERMVNVYDDGDHRKFSTDMAVLDLHRLKPSVFVARTPSTASETSSWSNSQGALLQRNTSQVKATGSAFGKRFFHACTGPCSTRKDVYVHQSAKRGDQFAFPVLNNPAIEILAAKKEEEKVLEDLPRMSLEVFGSGAISKGDIAKNLVRKMSILTWDAIPKSKESLICDDMASEASSDLFEIENISRSGWQPSDQSSCMMSPSTQYAPSEASIEWSVVTASAAEFSSVCSGYDHEKHAVNNRMRNQTKTEPAKKSQKTRANGLLGCKSHKSVKVAEPVYRRSSSTTDKSKH</sequence>
<name>A0AA38U6A2_9ASTR</name>